<dbReference type="eggNOG" id="ENOG5031BYD">
    <property type="taxonomic scope" value="Bacteria"/>
</dbReference>
<proteinExistence type="predicted"/>
<dbReference type="InterPro" id="IPR021373">
    <property type="entry name" value="DUF2993"/>
</dbReference>
<dbReference type="Pfam" id="PF11209">
    <property type="entry name" value="LmeA"/>
    <property type="match status" value="1"/>
</dbReference>
<dbReference type="EMBL" id="ACSH02000004">
    <property type="protein sequence ID" value="EFM49650.1"/>
    <property type="molecule type" value="Genomic_DNA"/>
</dbReference>
<name>E0DDT9_9CORY</name>
<protein>
    <submittedName>
        <fullName evidence="1">Uncharacterized protein</fullName>
    </submittedName>
</protein>
<dbReference type="Proteomes" id="UP000004218">
    <property type="component" value="Unassembled WGS sequence"/>
</dbReference>
<reference evidence="1" key="1">
    <citation type="submission" date="2010-08" db="EMBL/GenBank/DDBJ databases">
        <authorList>
            <person name="Harkins D.M."/>
            <person name="Madupu R."/>
            <person name="Durkin A.S."/>
            <person name="Torralba M."/>
            <person name="Methe B."/>
            <person name="Sutton G.G."/>
            <person name="Nelson K.E."/>
        </authorList>
    </citation>
    <scope>NUCLEOTIDE SEQUENCE [LARGE SCALE GENOMIC DNA]</scope>
    <source>
        <strain evidence="1">ATCC 14266</strain>
    </source>
</reference>
<sequence>MMKLRRHTVVVLTAVLVGVLVAMWVVDTAIAARSERLLSQRVAEHSHLGFAPEAYFGGLPFVSNFITGVVPSMYVSVTDVKVKPFGLLRTHTTITDVEVSADRLLAGDVAGAKAALITRGVNFDAVSLGRPMGITDLDISNPYDISPAGSAASEVKLTGTPPGFTGPVTVVAELRLKGKMFLLSPITVTDRSKLDDTQNDKLSDDDIFRAFRWELDTTTLPLSKQASYVSAAGGTVYFESQQRNVVVSMDDLAPVSDD</sequence>
<gene>
    <name evidence="1" type="ORF">HMPREF0299_7607</name>
</gene>
<accession>E0DDT9</accession>
<evidence type="ECO:0000313" key="1">
    <source>
        <dbReference type="EMBL" id="EFM49650.1"/>
    </source>
</evidence>
<comment type="caution">
    <text evidence="1">The sequence shown here is derived from an EMBL/GenBank/DDBJ whole genome shotgun (WGS) entry which is preliminary data.</text>
</comment>
<keyword evidence="2" id="KW-1185">Reference proteome</keyword>
<organism evidence="1 2">
    <name type="scientific">Corynebacterium matruchotii ATCC 14266</name>
    <dbReference type="NCBI Taxonomy" id="553207"/>
    <lineage>
        <taxon>Bacteria</taxon>
        <taxon>Bacillati</taxon>
        <taxon>Actinomycetota</taxon>
        <taxon>Actinomycetes</taxon>
        <taxon>Mycobacteriales</taxon>
        <taxon>Corynebacteriaceae</taxon>
        <taxon>Corynebacterium</taxon>
    </lineage>
</organism>
<dbReference type="AlphaFoldDB" id="E0DDT9"/>
<evidence type="ECO:0000313" key="2">
    <source>
        <dbReference type="Proteomes" id="UP000004218"/>
    </source>
</evidence>